<name>A0A559M7H0_9HELO</name>
<dbReference type="InterPro" id="IPR001128">
    <property type="entry name" value="Cyt_P450"/>
</dbReference>
<dbReference type="GO" id="GO:0005506">
    <property type="term" value="F:iron ion binding"/>
    <property type="evidence" value="ECO:0007669"/>
    <property type="project" value="InterPro"/>
</dbReference>
<dbReference type="PROSITE" id="PS00086">
    <property type="entry name" value="CYTOCHROME_P450"/>
    <property type="match status" value="1"/>
</dbReference>
<dbReference type="EMBL" id="QGML01001500">
    <property type="protein sequence ID" value="TVY88909.1"/>
    <property type="molecule type" value="Genomic_DNA"/>
</dbReference>
<gene>
    <name evidence="9" type="primary">Cyp7a1</name>
    <name evidence="9" type="ORF">LAWI1_G007400</name>
</gene>
<comment type="cofactor">
    <cofactor evidence="1 5">
        <name>heme</name>
        <dbReference type="ChEBI" id="CHEBI:30413"/>
    </cofactor>
</comment>
<keyword evidence="6 9" id="KW-0503">Monooxygenase</keyword>
<keyword evidence="8" id="KW-0812">Transmembrane</keyword>
<organism evidence="9 10">
    <name type="scientific">Lachnellula willkommii</name>
    <dbReference type="NCBI Taxonomy" id="215461"/>
    <lineage>
        <taxon>Eukaryota</taxon>
        <taxon>Fungi</taxon>
        <taxon>Dikarya</taxon>
        <taxon>Ascomycota</taxon>
        <taxon>Pezizomycotina</taxon>
        <taxon>Leotiomycetes</taxon>
        <taxon>Helotiales</taxon>
        <taxon>Lachnaceae</taxon>
        <taxon>Lachnellula</taxon>
    </lineage>
</organism>
<accession>A0A559M7H0</accession>
<feature type="transmembrane region" description="Helical" evidence="8">
    <location>
        <begin position="21"/>
        <end position="45"/>
    </location>
</feature>
<evidence type="ECO:0000256" key="4">
    <source>
        <dbReference type="ARBA" id="ARBA00023004"/>
    </source>
</evidence>
<dbReference type="GO" id="GO:0020037">
    <property type="term" value="F:heme binding"/>
    <property type="evidence" value="ECO:0007669"/>
    <property type="project" value="InterPro"/>
</dbReference>
<keyword evidence="5 6" id="KW-0349">Heme</keyword>
<proteinExistence type="inferred from homology"/>
<evidence type="ECO:0000256" key="1">
    <source>
        <dbReference type="ARBA" id="ARBA00001971"/>
    </source>
</evidence>
<keyword evidence="6" id="KW-0560">Oxidoreductase</keyword>
<feature type="compositionally biased region" description="Polar residues" evidence="7">
    <location>
        <begin position="441"/>
        <end position="457"/>
    </location>
</feature>
<dbReference type="InterPro" id="IPR053007">
    <property type="entry name" value="CYP450_monoxygenase_sec-met"/>
</dbReference>
<evidence type="ECO:0000256" key="2">
    <source>
        <dbReference type="ARBA" id="ARBA00010617"/>
    </source>
</evidence>
<sequence length="549" mass="61366">MDYYNTTHSQHVGTTITTPLGILYSISNSRMALLFIMLGAVFLWWQPSVTMDSFEPPLLKPIVPYIGHIIGFFRRQTKYLEILHQRSPKAIYTLPMLQKKIYVITSPDLVQKVFRSNDFSFEPFMIEFSQRLLGASDETMEPTRRTPKDPMEPSFVQQVLKDIHTSLTGEALNQLNLATLNSFAATMNAAEDALRIESLYVWLRSNFTIATTDHLFGRAHNPMRSSPNMVESYWEFENNLPPLLLGFFPLIIARKAHKGRQEIKVALSKYYIARHHLQPGAAQITKHRAALCEKAGMSDHNTGEFELGLLHGALANTPPILFWLLVHILSSPSATTSIRNELLGIITSSPSVNEEREVTVDISKFESHCPTLVSAYRETLRLTNSHISPRRVMVDTCIADETTSYQLKAGADIMMPSAVTQLSADIWGPSVKDFDAGRFLSPSQKSKAGQDGTSSRNNKTRKQAYYPFGGGKHLCPGRNIAFAPCLGVVAVLLLGFEVEGTDGGLLEVPEIRTVKFGEAVAKPFGEGLRLGALMERKQGFERVSWRFIS</sequence>
<dbReference type="InterPro" id="IPR017972">
    <property type="entry name" value="Cyt_P450_CS"/>
</dbReference>
<feature type="binding site" description="axial binding residue" evidence="5">
    <location>
        <position position="475"/>
    </location>
    <ligand>
        <name>heme</name>
        <dbReference type="ChEBI" id="CHEBI:30413"/>
    </ligand>
    <ligandPart>
        <name>Fe</name>
        <dbReference type="ChEBI" id="CHEBI:18248"/>
    </ligandPart>
</feature>
<comment type="caution">
    <text evidence="9">The sequence shown here is derived from an EMBL/GenBank/DDBJ whole genome shotgun (WGS) entry which is preliminary data.</text>
</comment>
<dbReference type="PANTHER" id="PTHR47582:SF1">
    <property type="entry name" value="P450, PUTATIVE (EUROFUNG)-RELATED"/>
    <property type="match status" value="1"/>
</dbReference>
<comment type="similarity">
    <text evidence="2 6">Belongs to the cytochrome P450 family.</text>
</comment>
<dbReference type="InterPro" id="IPR036396">
    <property type="entry name" value="Cyt_P450_sf"/>
</dbReference>
<keyword evidence="4 5" id="KW-0408">Iron</keyword>
<dbReference type="Proteomes" id="UP000315522">
    <property type="component" value="Unassembled WGS sequence"/>
</dbReference>
<evidence type="ECO:0000313" key="9">
    <source>
        <dbReference type="EMBL" id="TVY88909.1"/>
    </source>
</evidence>
<keyword evidence="10" id="KW-1185">Reference proteome</keyword>
<evidence type="ECO:0000256" key="8">
    <source>
        <dbReference type="SAM" id="Phobius"/>
    </source>
</evidence>
<evidence type="ECO:0000313" key="10">
    <source>
        <dbReference type="Proteomes" id="UP000315522"/>
    </source>
</evidence>
<keyword evidence="8" id="KW-1133">Transmembrane helix</keyword>
<evidence type="ECO:0000256" key="5">
    <source>
        <dbReference type="PIRSR" id="PIRSR602403-1"/>
    </source>
</evidence>
<reference evidence="9 10" key="1">
    <citation type="submission" date="2018-05" db="EMBL/GenBank/DDBJ databases">
        <title>Genome sequencing and assembly of the regulated plant pathogen Lachnellula willkommii and related sister species for the development of diagnostic species identification markers.</title>
        <authorList>
            <person name="Giroux E."/>
            <person name="Bilodeau G."/>
        </authorList>
    </citation>
    <scope>NUCLEOTIDE SEQUENCE [LARGE SCALE GENOMIC DNA]</scope>
    <source>
        <strain evidence="9 10">CBS 172.35</strain>
    </source>
</reference>
<evidence type="ECO:0000256" key="3">
    <source>
        <dbReference type="ARBA" id="ARBA00022723"/>
    </source>
</evidence>
<dbReference type="GO" id="GO:0004497">
    <property type="term" value="F:monooxygenase activity"/>
    <property type="evidence" value="ECO:0007669"/>
    <property type="project" value="UniProtKB-KW"/>
</dbReference>
<dbReference type="Pfam" id="PF00067">
    <property type="entry name" value="p450"/>
    <property type="match status" value="1"/>
</dbReference>
<evidence type="ECO:0000256" key="6">
    <source>
        <dbReference type="RuleBase" id="RU000461"/>
    </source>
</evidence>
<dbReference type="PANTHER" id="PTHR47582">
    <property type="entry name" value="P450, PUTATIVE (EUROFUNG)-RELATED"/>
    <property type="match status" value="1"/>
</dbReference>
<dbReference type="InterPro" id="IPR002403">
    <property type="entry name" value="Cyt_P450_E_grp-IV"/>
</dbReference>
<dbReference type="CDD" id="cd11040">
    <property type="entry name" value="CYP7_CYP8-like"/>
    <property type="match status" value="1"/>
</dbReference>
<feature type="region of interest" description="Disordered" evidence="7">
    <location>
        <begin position="440"/>
        <end position="462"/>
    </location>
</feature>
<protein>
    <submittedName>
        <fullName evidence="9">Cholesterol 7-alpha-monooxygenase</fullName>
    </submittedName>
</protein>
<evidence type="ECO:0000256" key="7">
    <source>
        <dbReference type="SAM" id="MobiDB-lite"/>
    </source>
</evidence>
<keyword evidence="8" id="KW-0472">Membrane</keyword>
<dbReference type="Gene3D" id="1.10.630.10">
    <property type="entry name" value="Cytochrome P450"/>
    <property type="match status" value="1"/>
</dbReference>
<dbReference type="PRINTS" id="PR00465">
    <property type="entry name" value="EP450IV"/>
</dbReference>
<keyword evidence="3 5" id="KW-0479">Metal-binding</keyword>
<dbReference type="SUPFAM" id="SSF48264">
    <property type="entry name" value="Cytochrome P450"/>
    <property type="match status" value="1"/>
</dbReference>
<dbReference type="AlphaFoldDB" id="A0A559M7H0"/>
<dbReference type="GO" id="GO:0016705">
    <property type="term" value="F:oxidoreductase activity, acting on paired donors, with incorporation or reduction of molecular oxygen"/>
    <property type="evidence" value="ECO:0007669"/>
    <property type="project" value="InterPro"/>
</dbReference>